<proteinExistence type="predicted"/>
<dbReference type="Proteomes" id="UP000790377">
    <property type="component" value="Unassembled WGS sequence"/>
</dbReference>
<dbReference type="EMBL" id="MU267873">
    <property type="protein sequence ID" value="KAH7907764.1"/>
    <property type="molecule type" value="Genomic_DNA"/>
</dbReference>
<gene>
    <name evidence="1" type="ORF">BJ138DRAFT_1159277</name>
</gene>
<keyword evidence="2" id="KW-1185">Reference proteome</keyword>
<organism evidence="1 2">
    <name type="scientific">Hygrophoropsis aurantiaca</name>
    <dbReference type="NCBI Taxonomy" id="72124"/>
    <lineage>
        <taxon>Eukaryota</taxon>
        <taxon>Fungi</taxon>
        <taxon>Dikarya</taxon>
        <taxon>Basidiomycota</taxon>
        <taxon>Agaricomycotina</taxon>
        <taxon>Agaricomycetes</taxon>
        <taxon>Agaricomycetidae</taxon>
        <taxon>Boletales</taxon>
        <taxon>Coniophorineae</taxon>
        <taxon>Hygrophoropsidaceae</taxon>
        <taxon>Hygrophoropsis</taxon>
    </lineage>
</organism>
<reference evidence="1" key="1">
    <citation type="journal article" date="2021" name="New Phytol.">
        <title>Evolutionary innovations through gain and loss of genes in the ectomycorrhizal Boletales.</title>
        <authorList>
            <person name="Wu G."/>
            <person name="Miyauchi S."/>
            <person name="Morin E."/>
            <person name="Kuo A."/>
            <person name="Drula E."/>
            <person name="Varga T."/>
            <person name="Kohler A."/>
            <person name="Feng B."/>
            <person name="Cao Y."/>
            <person name="Lipzen A."/>
            <person name="Daum C."/>
            <person name="Hundley H."/>
            <person name="Pangilinan J."/>
            <person name="Johnson J."/>
            <person name="Barry K."/>
            <person name="LaButti K."/>
            <person name="Ng V."/>
            <person name="Ahrendt S."/>
            <person name="Min B."/>
            <person name="Choi I.G."/>
            <person name="Park H."/>
            <person name="Plett J.M."/>
            <person name="Magnuson J."/>
            <person name="Spatafora J.W."/>
            <person name="Nagy L.G."/>
            <person name="Henrissat B."/>
            <person name="Grigoriev I.V."/>
            <person name="Yang Z.L."/>
            <person name="Xu J."/>
            <person name="Martin F.M."/>
        </authorList>
    </citation>
    <scope>NUCLEOTIDE SEQUENCE</scope>
    <source>
        <strain evidence="1">ATCC 28755</strain>
    </source>
</reference>
<name>A0ACB8A2U4_9AGAM</name>
<sequence>MTATATLPLIPNDVYRIRSGNPNNLDAYLERKPDGSVTVQPSKQSSDSQMWTISSAAGGDYTITSVSNPREGNLRVNDINELECGTARRPTSTWTIEPRDRDTYVIGCAANALAINLPRQIGQSQPVTASSRNNRDNQRWILDPNPLLVRPDQTQNATQPGSGPGTAAAGRYTSGTSGNIIVQNNLKVPVYVAVSSSNRQNTAEPLTIAAGSRYNWMRGTPEMVHVSTATGLGSFRTYNGRVGFTLHIDDPIPDLQWNGVTSAISGVEYAPGLAGRIVVQNTLHFAIYVIVMSNYFDPASHTVSRFAISPGESESWTRHGSQVVLVSMASTPGLVRAYHGRIGHTLIIKSADSMSLP</sequence>
<protein>
    <submittedName>
        <fullName evidence="1">Uncharacterized protein</fullName>
    </submittedName>
</protein>
<accession>A0ACB8A2U4</accession>
<evidence type="ECO:0000313" key="1">
    <source>
        <dbReference type="EMBL" id="KAH7907764.1"/>
    </source>
</evidence>
<comment type="caution">
    <text evidence="1">The sequence shown here is derived from an EMBL/GenBank/DDBJ whole genome shotgun (WGS) entry which is preliminary data.</text>
</comment>
<evidence type="ECO:0000313" key="2">
    <source>
        <dbReference type="Proteomes" id="UP000790377"/>
    </source>
</evidence>